<protein>
    <recommendedName>
        <fullName evidence="4">MADS-box domain-containing protein</fullName>
    </recommendedName>
</protein>
<proteinExistence type="predicted"/>
<feature type="compositionally biased region" description="Basic residues" evidence="1">
    <location>
        <begin position="55"/>
        <end position="68"/>
    </location>
</feature>
<feature type="region of interest" description="Disordered" evidence="1">
    <location>
        <begin position="47"/>
        <end position="91"/>
    </location>
</feature>
<dbReference type="GO" id="GO:0046983">
    <property type="term" value="F:protein dimerization activity"/>
    <property type="evidence" value="ECO:0007669"/>
    <property type="project" value="InterPro"/>
</dbReference>
<feature type="compositionally biased region" description="Polar residues" evidence="1">
    <location>
        <begin position="69"/>
        <end position="82"/>
    </location>
</feature>
<name>A0AAW1WKN1_RUBAR</name>
<dbReference type="SUPFAM" id="SSF55455">
    <property type="entry name" value="SRF-like"/>
    <property type="match status" value="1"/>
</dbReference>
<dbReference type="EMBL" id="JBEDUW010000006">
    <property type="protein sequence ID" value="KAK9924927.1"/>
    <property type="molecule type" value="Genomic_DNA"/>
</dbReference>
<keyword evidence="3" id="KW-1185">Reference proteome</keyword>
<accession>A0AAW1WKN1</accession>
<comment type="caution">
    <text evidence="2">The sequence shown here is derived from an EMBL/GenBank/DDBJ whole genome shotgun (WGS) entry which is preliminary data.</text>
</comment>
<gene>
    <name evidence="2" type="ORF">M0R45_033268</name>
</gene>
<evidence type="ECO:0000256" key="1">
    <source>
        <dbReference type="SAM" id="MobiDB-lite"/>
    </source>
</evidence>
<reference evidence="2 3" key="1">
    <citation type="journal article" date="2023" name="G3 (Bethesda)">
        <title>A chromosome-length genome assembly and annotation of blackberry (Rubus argutus, cv. 'Hillquist').</title>
        <authorList>
            <person name="Bruna T."/>
            <person name="Aryal R."/>
            <person name="Dudchenko O."/>
            <person name="Sargent D.J."/>
            <person name="Mead D."/>
            <person name="Buti M."/>
            <person name="Cavallini A."/>
            <person name="Hytonen T."/>
            <person name="Andres J."/>
            <person name="Pham M."/>
            <person name="Weisz D."/>
            <person name="Mascagni F."/>
            <person name="Usai G."/>
            <person name="Natali L."/>
            <person name="Bassil N."/>
            <person name="Fernandez G.E."/>
            <person name="Lomsadze A."/>
            <person name="Armour M."/>
            <person name="Olukolu B."/>
            <person name="Poorten T."/>
            <person name="Britton C."/>
            <person name="Davik J."/>
            <person name="Ashrafi H."/>
            <person name="Aiden E.L."/>
            <person name="Borodovsky M."/>
            <person name="Worthington M."/>
        </authorList>
    </citation>
    <scope>NUCLEOTIDE SEQUENCE [LARGE SCALE GENOMIC DNA]</scope>
    <source>
        <strain evidence="2">PI 553951</strain>
    </source>
</reference>
<evidence type="ECO:0000313" key="3">
    <source>
        <dbReference type="Proteomes" id="UP001457282"/>
    </source>
</evidence>
<evidence type="ECO:0008006" key="4">
    <source>
        <dbReference type="Google" id="ProtNLM"/>
    </source>
</evidence>
<evidence type="ECO:0000313" key="2">
    <source>
        <dbReference type="EMBL" id="KAK9924927.1"/>
    </source>
</evidence>
<organism evidence="2 3">
    <name type="scientific">Rubus argutus</name>
    <name type="common">Southern blackberry</name>
    <dbReference type="NCBI Taxonomy" id="59490"/>
    <lineage>
        <taxon>Eukaryota</taxon>
        <taxon>Viridiplantae</taxon>
        <taxon>Streptophyta</taxon>
        <taxon>Embryophyta</taxon>
        <taxon>Tracheophyta</taxon>
        <taxon>Spermatophyta</taxon>
        <taxon>Magnoliopsida</taxon>
        <taxon>eudicotyledons</taxon>
        <taxon>Gunneridae</taxon>
        <taxon>Pentapetalae</taxon>
        <taxon>rosids</taxon>
        <taxon>fabids</taxon>
        <taxon>Rosales</taxon>
        <taxon>Rosaceae</taxon>
        <taxon>Rosoideae</taxon>
        <taxon>Rosoideae incertae sedis</taxon>
        <taxon>Rubus</taxon>
    </lineage>
</organism>
<dbReference type="AlphaFoldDB" id="A0AAW1WKN1"/>
<dbReference type="GO" id="GO:0003677">
    <property type="term" value="F:DNA binding"/>
    <property type="evidence" value="ECO:0007669"/>
    <property type="project" value="InterPro"/>
</dbReference>
<sequence>MKQNIHPKLLEPRSLTLKRKAEELATPCDPHDCVLMYGSDGNVQIWPNDSDAANKKRWNSSPKLKKQRTSGYSNSSTPTPCQSGKGLTDPLGFEAAANNISNLLYDRDQQSMVAPQPSPKSIAD</sequence>
<dbReference type="Proteomes" id="UP001457282">
    <property type="component" value="Unassembled WGS sequence"/>
</dbReference>
<dbReference type="InterPro" id="IPR036879">
    <property type="entry name" value="TF_MADSbox_sf"/>
</dbReference>